<dbReference type="KEGG" id="ssau:H8M03_09810"/>
<feature type="transmembrane region" description="Helical" evidence="1">
    <location>
        <begin position="93"/>
        <end position="116"/>
    </location>
</feature>
<dbReference type="AlphaFoldDB" id="A0A7G9L107"/>
<dbReference type="RefSeq" id="WP_187479261.1">
    <property type="nucleotide sequence ID" value="NZ_CP060697.1"/>
</dbReference>
<gene>
    <name evidence="2" type="ORF">H8M03_09810</name>
</gene>
<evidence type="ECO:0000313" key="2">
    <source>
        <dbReference type="EMBL" id="QNM82306.1"/>
    </source>
</evidence>
<dbReference type="Proteomes" id="UP000515861">
    <property type="component" value="Chromosome"/>
</dbReference>
<evidence type="ECO:0000313" key="3">
    <source>
        <dbReference type="Proteomes" id="UP000515861"/>
    </source>
</evidence>
<sequence>MTTMSEAAEAERLSRRRGRILPMLTLLFLIQQASFFSQLGQGDTPIDHVKISAWMVMSLLLVLMLYTGGGWFHSRRVRELANDESTRAFRQSALNLGFLMTMLAALAVALVSMVQPIGPREAVQVIVSVGVVTAMLRFAFLERRAQRDG</sequence>
<keyword evidence="1" id="KW-0812">Transmembrane</keyword>
<organism evidence="2 3">
    <name type="scientific">Sphingomonas sabuli</name>
    <dbReference type="NCBI Taxonomy" id="2764186"/>
    <lineage>
        <taxon>Bacteria</taxon>
        <taxon>Pseudomonadati</taxon>
        <taxon>Pseudomonadota</taxon>
        <taxon>Alphaproteobacteria</taxon>
        <taxon>Sphingomonadales</taxon>
        <taxon>Sphingomonadaceae</taxon>
        <taxon>Sphingomonas</taxon>
    </lineage>
</organism>
<name>A0A7G9L107_9SPHN</name>
<accession>A0A7G9L107</accession>
<keyword evidence="3" id="KW-1185">Reference proteome</keyword>
<proteinExistence type="predicted"/>
<reference evidence="2 3" key="1">
    <citation type="submission" date="2020-08" db="EMBL/GenBank/DDBJ databases">
        <title>Sphingomonas sp. sand1-3 16S ribosomal RNA gene Genome sequencing and assembly.</title>
        <authorList>
            <person name="Kang M."/>
        </authorList>
    </citation>
    <scope>NUCLEOTIDE SEQUENCE [LARGE SCALE GENOMIC DNA]</scope>
    <source>
        <strain evidence="3">sand1-3</strain>
    </source>
</reference>
<keyword evidence="1" id="KW-1133">Transmembrane helix</keyword>
<feature type="transmembrane region" description="Helical" evidence="1">
    <location>
        <begin position="20"/>
        <end position="39"/>
    </location>
</feature>
<feature type="transmembrane region" description="Helical" evidence="1">
    <location>
        <begin position="122"/>
        <end position="140"/>
    </location>
</feature>
<dbReference type="EMBL" id="CP060697">
    <property type="protein sequence ID" value="QNM82306.1"/>
    <property type="molecule type" value="Genomic_DNA"/>
</dbReference>
<feature type="transmembrane region" description="Helical" evidence="1">
    <location>
        <begin position="51"/>
        <end position="72"/>
    </location>
</feature>
<evidence type="ECO:0000256" key="1">
    <source>
        <dbReference type="SAM" id="Phobius"/>
    </source>
</evidence>
<keyword evidence="1" id="KW-0472">Membrane</keyword>
<protein>
    <submittedName>
        <fullName evidence="2">Uncharacterized protein</fullName>
    </submittedName>
</protein>